<keyword evidence="7" id="KW-1185">Reference proteome</keyword>
<evidence type="ECO:0000256" key="1">
    <source>
        <dbReference type="ARBA" id="ARBA00006538"/>
    </source>
</evidence>
<dbReference type="GO" id="GO:0006637">
    <property type="term" value="P:acyl-CoA metabolic process"/>
    <property type="evidence" value="ECO:0007669"/>
    <property type="project" value="InterPro"/>
</dbReference>
<evidence type="ECO:0000313" key="7">
    <source>
        <dbReference type="Proteomes" id="UP000022835"/>
    </source>
</evidence>
<sequence>MSALSRLLTVTGDGSGAFVGGASGPPDKRAYGGHLAAQAMAAACHTVDADKAPTSLHVQFLRGGDAGAPVYYEVDHVYDGRTTASRRVLARQDGRLLTTATISFSAAADGPEHAATATASGDPEQLPATGPIGPAPSLPLDEIDIRTDDDRGTGEFVRRLWWRVTVPLDGPAWLGACAAVYVTDIYGIDPVLQVHGHSMVDRSHRTATTDSSIWFHRAIDAGQWNLLESRSPAAARGRGVVTLNLYDADKVLTATLVQEGLAIVRS</sequence>
<organism evidence="6 7">
    <name type="scientific">Mycolicibacterium aromaticivorans JS19b1 = JCM 16368</name>
    <dbReference type="NCBI Taxonomy" id="1440774"/>
    <lineage>
        <taxon>Bacteria</taxon>
        <taxon>Bacillati</taxon>
        <taxon>Actinomycetota</taxon>
        <taxon>Actinomycetes</taxon>
        <taxon>Mycobacteriales</taxon>
        <taxon>Mycobacteriaceae</taxon>
        <taxon>Mycolicibacterium</taxon>
    </lineage>
</organism>
<evidence type="ECO:0000313" key="6">
    <source>
        <dbReference type="EMBL" id="KDE99998.1"/>
    </source>
</evidence>
<evidence type="ECO:0000256" key="2">
    <source>
        <dbReference type="ARBA" id="ARBA00022801"/>
    </source>
</evidence>
<comment type="similarity">
    <text evidence="1">Belongs to the C/M/P thioester hydrolase family.</text>
</comment>
<feature type="domain" description="Acyl-CoA thioesterase-like C-terminal" evidence="5">
    <location>
        <begin position="150"/>
        <end position="261"/>
    </location>
</feature>
<keyword evidence="2" id="KW-0378">Hydrolase</keyword>
<feature type="domain" description="Acyl-CoA thioesterase-like N-terminal HotDog" evidence="4">
    <location>
        <begin position="27"/>
        <end position="104"/>
    </location>
</feature>
<dbReference type="PANTHER" id="PTHR11066">
    <property type="entry name" value="ACYL-COA THIOESTERASE"/>
    <property type="match status" value="1"/>
</dbReference>
<dbReference type="AlphaFoldDB" id="A0A064CMP7"/>
<name>A0A064CMP7_9MYCO</name>
<dbReference type="CDD" id="cd03444">
    <property type="entry name" value="Thioesterase_II_repeat1"/>
    <property type="match status" value="1"/>
</dbReference>
<gene>
    <name evidence="6" type="ORF">Y900_013890</name>
</gene>
<reference evidence="6" key="1">
    <citation type="submission" date="2014-05" db="EMBL/GenBank/DDBJ databases">
        <title>Genome sequence of Mycobacterium aromaticivorans strain JS19b1T (= DSM 45407T).</title>
        <authorList>
            <person name="Kwak Y."/>
            <person name="Park G.-S."/>
            <person name="Li Q.X."/>
            <person name="Lee S.-E."/>
            <person name="Shin J.-H."/>
        </authorList>
    </citation>
    <scope>NUCLEOTIDE SEQUENCE [LARGE SCALE GENOMIC DNA]</scope>
    <source>
        <strain evidence="6">JS19b1</strain>
    </source>
</reference>
<dbReference type="InterPro" id="IPR029069">
    <property type="entry name" value="HotDog_dom_sf"/>
</dbReference>
<dbReference type="Pfam" id="PF13622">
    <property type="entry name" value="4HBT_3"/>
    <property type="match status" value="1"/>
</dbReference>
<dbReference type="PANTHER" id="PTHR11066:SF34">
    <property type="entry name" value="ACYL-COENZYME A THIOESTERASE 8"/>
    <property type="match status" value="1"/>
</dbReference>
<evidence type="ECO:0000259" key="5">
    <source>
        <dbReference type="Pfam" id="PF20789"/>
    </source>
</evidence>
<dbReference type="InterPro" id="IPR042171">
    <property type="entry name" value="Acyl-CoA_hotdog"/>
</dbReference>
<dbReference type="SUPFAM" id="SSF54637">
    <property type="entry name" value="Thioesterase/thiol ester dehydrase-isomerase"/>
    <property type="match status" value="2"/>
</dbReference>
<dbReference type="GO" id="GO:0009062">
    <property type="term" value="P:fatty acid catabolic process"/>
    <property type="evidence" value="ECO:0007669"/>
    <property type="project" value="TreeGrafter"/>
</dbReference>
<dbReference type="Pfam" id="PF20789">
    <property type="entry name" value="4HBT_3C"/>
    <property type="match status" value="1"/>
</dbReference>
<proteinExistence type="inferred from homology"/>
<evidence type="ECO:0000259" key="4">
    <source>
        <dbReference type="Pfam" id="PF13622"/>
    </source>
</evidence>
<dbReference type="Gene3D" id="2.40.160.210">
    <property type="entry name" value="Acyl-CoA thioesterase, double hotdog domain"/>
    <property type="match status" value="1"/>
</dbReference>
<dbReference type="InterPro" id="IPR049449">
    <property type="entry name" value="TesB_ACOT8-like_N"/>
</dbReference>
<dbReference type="RefSeq" id="WP_036342462.1">
    <property type="nucleotide sequence ID" value="NZ_JALN02000001.1"/>
</dbReference>
<dbReference type="STRING" id="1440774.Y900_013890"/>
<comment type="caution">
    <text evidence="6">The sequence shown here is derived from an EMBL/GenBank/DDBJ whole genome shotgun (WGS) entry which is preliminary data.</text>
</comment>
<evidence type="ECO:0000256" key="3">
    <source>
        <dbReference type="SAM" id="MobiDB-lite"/>
    </source>
</evidence>
<dbReference type="Proteomes" id="UP000022835">
    <property type="component" value="Unassembled WGS sequence"/>
</dbReference>
<protein>
    <submittedName>
        <fullName evidence="6">Acyl-CoA thioesterase</fullName>
    </submittedName>
</protein>
<dbReference type="InterPro" id="IPR049450">
    <property type="entry name" value="ACOT8-like_C"/>
</dbReference>
<dbReference type="EMBL" id="JALN02000001">
    <property type="protein sequence ID" value="KDE99998.1"/>
    <property type="molecule type" value="Genomic_DNA"/>
</dbReference>
<dbReference type="OrthoDB" id="4616617at2"/>
<accession>A0A064CMP7</accession>
<dbReference type="CDD" id="cd03445">
    <property type="entry name" value="Thioesterase_II_repeat2"/>
    <property type="match status" value="1"/>
</dbReference>
<feature type="region of interest" description="Disordered" evidence="3">
    <location>
        <begin position="108"/>
        <end position="146"/>
    </location>
</feature>
<dbReference type="InterPro" id="IPR003703">
    <property type="entry name" value="Acyl_CoA_thio"/>
</dbReference>
<dbReference type="eggNOG" id="COG1946">
    <property type="taxonomic scope" value="Bacteria"/>
</dbReference>
<dbReference type="GO" id="GO:0047617">
    <property type="term" value="F:fatty acyl-CoA hydrolase activity"/>
    <property type="evidence" value="ECO:0007669"/>
    <property type="project" value="InterPro"/>
</dbReference>